<comment type="caution">
    <text evidence="2">The sequence shown here is derived from an EMBL/GenBank/DDBJ whole genome shotgun (WGS) entry which is preliminary data.</text>
</comment>
<evidence type="ECO:0000313" key="3">
    <source>
        <dbReference type="Proteomes" id="UP000383932"/>
    </source>
</evidence>
<feature type="transmembrane region" description="Helical" evidence="1">
    <location>
        <begin position="20"/>
        <end position="41"/>
    </location>
</feature>
<dbReference type="Proteomes" id="UP000383932">
    <property type="component" value="Unassembled WGS sequence"/>
</dbReference>
<keyword evidence="3" id="KW-1185">Reference proteome</keyword>
<sequence length="233" mass="25776">MAPRIQLPMSEKPKPMLTRARIGIALAVSLITLAVLTPVHYNPLRKSSIFAMASPTGWHSRSTPHQDGPAYDIRKENLVLGMARNSKVEPEGFSVAFFKPNVAVDAMGRVLVVPESDWTAIVNLATQTLSLPTTGEWMNQWRVKHDRTCYPIDQLCVAKPDGRLHVISVYGHDGQTTQLQPPVHGRNNLPDSINTLISYAKEGREGFELGEENTQVTDRIKPILSEALFGDDA</sequence>
<dbReference type="OrthoDB" id="3006153at2759"/>
<protein>
    <submittedName>
        <fullName evidence="2">Uncharacterized protein</fullName>
    </submittedName>
</protein>
<reference evidence="2 3" key="1">
    <citation type="journal article" date="2019" name="Fungal Biol. Biotechnol.">
        <title>Draft genome sequence of fastidious pathogen Ceratobasidium theobromae, which causes vascular-streak dieback in Theobroma cacao.</title>
        <authorList>
            <person name="Ali S.S."/>
            <person name="Asman A."/>
            <person name="Shao J."/>
            <person name="Firmansyah A.P."/>
            <person name="Susilo A.W."/>
            <person name="Rosmana A."/>
            <person name="McMahon P."/>
            <person name="Junaid M."/>
            <person name="Guest D."/>
            <person name="Kheng T.Y."/>
            <person name="Meinhardt L.W."/>
            <person name="Bailey B.A."/>
        </authorList>
    </citation>
    <scope>NUCLEOTIDE SEQUENCE [LARGE SCALE GENOMIC DNA]</scope>
    <source>
        <strain evidence="2 3">CT2</strain>
    </source>
</reference>
<dbReference type="EMBL" id="SSOP01000151">
    <property type="protein sequence ID" value="KAB5590691.1"/>
    <property type="molecule type" value="Genomic_DNA"/>
</dbReference>
<keyword evidence="1" id="KW-0472">Membrane</keyword>
<proteinExistence type="predicted"/>
<dbReference type="AlphaFoldDB" id="A0A5N5QGV6"/>
<keyword evidence="1" id="KW-1133">Transmembrane helix</keyword>
<accession>A0A5N5QGV6</accession>
<organism evidence="2 3">
    <name type="scientific">Ceratobasidium theobromae</name>
    <dbReference type="NCBI Taxonomy" id="1582974"/>
    <lineage>
        <taxon>Eukaryota</taxon>
        <taxon>Fungi</taxon>
        <taxon>Dikarya</taxon>
        <taxon>Basidiomycota</taxon>
        <taxon>Agaricomycotina</taxon>
        <taxon>Agaricomycetes</taxon>
        <taxon>Cantharellales</taxon>
        <taxon>Ceratobasidiaceae</taxon>
        <taxon>Ceratobasidium</taxon>
    </lineage>
</organism>
<keyword evidence="1" id="KW-0812">Transmembrane</keyword>
<gene>
    <name evidence="2" type="ORF">CTheo_5862</name>
</gene>
<name>A0A5N5QGV6_9AGAM</name>
<evidence type="ECO:0000256" key="1">
    <source>
        <dbReference type="SAM" id="Phobius"/>
    </source>
</evidence>
<evidence type="ECO:0000313" key="2">
    <source>
        <dbReference type="EMBL" id="KAB5590691.1"/>
    </source>
</evidence>